<protein>
    <submittedName>
        <fullName evidence="14">5-hydroxytryptamine receptor 2B-like</fullName>
    </submittedName>
</protein>
<dbReference type="InParanoid" id="A0A6P7FVS2"/>
<evidence type="ECO:0000256" key="4">
    <source>
        <dbReference type="ARBA" id="ARBA00022692"/>
    </source>
</evidence>
<evidence type="ECO:0000256" key="6">
    <source>
        <dbReference type="ARBA" id="ARBA00023040"/>
    </source>
</evidence>
<comment type="subcellular location">
    <subcellularLocation>
        <location evidence="1">Cell membrane</location>
        <topology evidence="1">Multi-pass membrane protein</topology>
    </subcellularLocation>
</comment>
<sequence length="282" mass="31687">MTLFKLGAEIFSRAFLRQLKTYQLNRNQAVTLPNHSQGKIPIALVAIAKNIEPYLSKYLKNLSSLPFQAVSWPKSQQSTSFSIKSKVAAALLNKHLQINGISAGLTSLRQSVDEGLVSDDKAAAAEAVATDPGSSSKMKRERKAARTLGIIVSAFLACWLPFFLWYVISALCGYTLCYSPQWLITLVFWVGYFNSALNPLIYAYFNREFRVAFKKTLENCCQVSSHLVCRKYSMRRDPPITCSNASSEMHGNNYLRAEAIIQRFNNFSEQEVINLRQSEACI</sequence>
<evidence type="ECO:0000256" key="9">
    <source>
        <dbReference type="ARBA" id="ARBA00023224"/>
    </source>
</evidence>
<dbReference type="GO" id="GO:0005886">
    <property type="term" value="C:plasma membrane"/>
    <property type="evidence" value="ECO:0007669"/>
    <property type="project" value="UniProtKB-SubCell"/>
</dbReference>
<dbReference type="GO" id="GO:0004989">
    <property type="term" value="F:octopamine receptor activity"/>
    <property type="evidence" value="ECO:0007669"/>
    <property type="project" value="TreeGrafter"/>
</dbReference>
<keyword evidence="3" id="KW-1003">Cell membrane</keyword>
<keyword evidence="13" id="KW-1185">Reference proteome</keyword>
<dbReference type="Proteomes" id="UP001652700">
    <property type="component" value="Unplaced"/>
</dbReference>
<dbReference type="KEGG" id="dvv:114331422"/>
<dbReference type="OrthoDB" id="5957871at2759"/>
<evidence type="ECO:0000256" key="7">
    <source>
        <dbReference type="ARBA" id="ARBA00023136"/>
    </source>
</evidence>
<dbReference type="RefSeq" id="XP_028136805.1">
    <property type="nucleotide sequence ID" value="XM_028281004.1"/>
</dbReference>
<keyword evidence="9" id="KW-0807">Transducer</keyword>
<evidence type="ECO:0000313" key="12">
    <source>
        <dbReference type="EnsemblMetazoa" id="XP_028136805.1"/>
    </source>
</evidence>
<evidence type="ECO:0000313" key="13">
    <source>
        <dbReference type="Proteomes" id="UP001652700"/>
    </source>
</evidence>
<evidence type="ECO:0000256" key="1">
    <source>
        <dbReference type="ARBA" id="ARBA00004651"/>
    </source>
</evidence>
<dbReference type="PRINTS" id="PR00237">
    <property type="entry name" value="GPCRRHODOPSN"/>
</dbReference>
<dbReference type="GO" id="GO:0043410">
    <property type="term" value="P:positive regulation of MAPK cascade"/>
    <property type="evidence" value="ECO:0007669"/>
    <property type="project" value="TreeGrafter"/>
</dbReference>
<feature type="transmembrane region" description="Helical" evidence="10">
    <location>
        <begin position="147"/>
        <end position="176"/>
    </location>
</feature>
<dbReference type="EnsemblMetazoa" id="XM_028281004.2">
    <property type="protein sequence ID" value="XP_028136805.1"/>
    <property type="gene ID" value="LOC114331422"/>
</dbReference>
<proteinExistence type="inferred from homology"/>
<evidence type="ECO:0000256" key="2">
    <source>
        <dbReference type="ARBA" id="ARBA00010663"/>
    </source>
</evidence>
<keyword evidence="5 10" id="KW-1133">Transmembrane helix</keyword>
<keyword evidence="8" id="KW-0675">Receptor</keyword>
<gene>
    <name evidence="14" type="primary">LOC114331422</name>
</gene>
<dbReference type="Gene3D" id="1.20.1070.10">
    <property type="entry name" value="Rhodopsin 7-helix transmembrane proteins"/>
    <property type="match status" value="1"/>
</dbReference>
<dbReference type="PANTHER" id="PTHR24248">
    <property type="entry name" value="ADRENERGIC RECEPTOR-RELATED G-PROTEIN COUPLED RECEPTOR"/>
    <property type="match status" value="1"/>
</dbReference>
<evidence type="ECO:0000256" key="10">
    <source>
        <dbReference type="SAM" id="Phobius"/>
    </source>
</evidence>
<name>A0A6P7FVS2_DIAVI</name>
<evidence type="ECO:0000313" key="14">
    <source>
        <dbReference type="RefSeq" id="XP_028136805.1"/>
    </source>
</evidence>
<dbReference type="AlphaFoldDB" id="A0A6P7FVS2"/>
<dbReference type="InterPro" id="IPR000276">
    <property type="entry name" value="GPCR_Rhodpsn"/>
</dbReference>
<dbReference type="PANTHER" id="PTHR24248:SF134">
    <property type="entry name" value="OCTOPAMINE RECEPTOR BETA-1R"/>
    <property type="match status" value="1"/>
</dbReference>
<accession>A0A6P7FVS2</accession>
<dbReference type="GeneID" id="114331422"/>
<evidence type="ECO:0000256" key="8">
    <source>
        <dbReference type="ARBA" id="ARBA00023170"/>
    </source>
</evidence>
<comment type="similarity">
    <text evidence="2">Belongs to the G-protein coupled receptor 1 family.</text>
</comment>
<reference evidence="12" key="2">
    <citation type="submission" date="2025-05" db="UniProtKB">
        <authorList>
            <consortium name="EnsemblMetazoa"/>
        </authorList>
    </citation>
    <scope>IDENTIFICATION</scope>
</reference>
<keyword evidence="4 10" id="KW-0812">Transmembrane</keyword>
<dbReference type="SUPFAM" id="SSF81321">
    <property type="entry name" value="Family A G protein-coupled receptor-like"/>
    <property type="match status" value="1"/>
</dbReference>
<keyword evidence="7 10" id="KW-0472">Membrane</keyword>
<feature type="domain" description="G-protein coupled receptors family 1 profile" evidence="11">
    <location>
        <begin position="1"/>
        <end position="202"/>
    </location>
</feature>
<dbReference type="Pfam" id="PF00001">
    <property type="entry name" value="7tm_1"/>
    <property type="match status" value="1"/>
</dbReference>
<dbReference type="InterPro" id="IPR017452">
    <property type="entry name" value="GPCR_Rhodpsn_7TM"/>
</dbReference>
<evidence type="ECO:0000256" key="3">
    <source>
        <dbReference type="ARBA" id="ARBA00022475"/>
    </source>
</evidence>
<evidence type="ECO:0000259" key="11">
    <source>
        <dbReference type="PROSITE" id="PS50262"/>
    </source>
</evidence>
<dbReference type="GO" id="GO:0071880">
    <property type="term" value="P:adenylate cyclase-activating adrenergic receptor signaling pathway"/>
    <property type="evidence" value="ECO:0007669"/>
    <property type="project" value="TreeGrafter"/>
</dbReference>
<evidence type="ECO:0000256" key="5">
    <source>
        <dbReference type="ARBA" id="ARBA00022989"/>
    </source>
</evidence>
<reference evidence="14" key="1">
    <citation type="submission" date="2025-04" db="UniProtKB">
        <authorList>
            <consortium name="RefSeq"/>
        </authorList>
    </citation>
    <scope>IDENTIFICATION</scope>
    <source>
        <tissue evidence="14">Whole insect</tissue>
    </source>
</reference>
<dbReference type="PROSITE" id="PS50262">
    <property type="entry name" value="G_PROTEIN_RECEP_F1_2"/>
    <property type="match status" value="1"/>
</dbReference>
<organism evidence="14">
    <name type="scientific">Diabrotica virgifera virgifera</name>
    <name type="common">western corn rootworm</name>
    <dbReference type="NCBI Taxonomy" id="50390"/>
    <lineage>
        <taxon>Eukaryota</taxon>
        <taxon>Metazoa</taxon>
        <taxon>Ecdysozoa</taxon>
        <taxon>Arthropoda</taxon>
        <taxon>Hexapoda</taxon>
        <taxon>Insecta</taxon>
        <taxon>Pterygota</taxon>
        <taxon>Neoptera</taxon>
        <taxon>Endopterygota</taxon>
        <taxon>Coleoptera</taxon>
        <taxon>Polyphaga</taxon>
        <taxon>Cucujiformia</taxon>
        <taxon>Chrysomeloidea</taxon>
        <taxon>Chrysomelidae</taxon>
        <taxon>Galerucinae</taxon>
        <taxon>Diabroticina</taxon>
        <taxon>Diabroticites</taxon>
        <taxon>Diabrotica</taxon>
    </lineage>
</organism>
<feature type="transmembrane region" description="Helical" evidence="10">
    <location>
        <begin position="182"/>
        <end position="205"/>
    </location>
</feature>
<keyword evidence="6" id="KW-0297">G-protein coupled receptor</keyword>